<organism evidence="6 7">
    <name type="scientific">Chelydra serpentina</name>
    <name type="common">Snapping turtle</name>
    <name type="synonym">Testudo serpentina</name>
    <dbReference type="NCBI Taxonomy" id="8475"/>
    <lineage>
        <taxon>Eukaryota</taxon>
        <taxon>Metazoa</taxon>
        <taxon>Chordata</taxon>
        <taxon>Craniata</taxon>
        <taxon>Vertebrata</taxon>
        <taxon>Euteleostomi</taxon>
        <taxon>Archelosauria</taxon>
        <taxon>Testudinata</taxon>
        <taxon>Testudines</taxon>
        <taxon>Cryptodira</taxon>
        <taxon>Durocryptodira</taxon>
        <taxon>Americhelydia</taxon>
        <taxon>Chelydroidea</taxon>
        <taxon>Chelydridae</taxon>
        <taxon>Chelydra</taxon>
    </lineage>
</organism>
<comment type="subcellular location">
    <subcellularLocation>
        <location evidence="1">Secreted</location>
    </subcellularLocation>
</comment>
<dbReference type="PANTHER" id="PTHR14186:SF25">
    <property type="entry name" value="KAZAL-TYPE SERINE PEPTIDASE INHIBITOR DOMAIN 3"/>
    <property type="match status" value="1"/>
</dbReference>
<keyword evidence="3" id="KW-0732">Signal</keyword>
<dbReference type="PROSITE" id="PS51465">
    <property type="entry name" value="KAZAL_2"/>
    <property type="match status" value="1"/>
</dbReference>
<protein>
    <recommendedName>
        <fullName evidence="5">Kazal-like domain-containing protein</fullName>
    </recommendedName>
</protein>
<dbReference type="InterPro" id="IPR011390">
    <property type="entry name" value="IGFBP_rP_mac25"/>
</dbReference>
<dbReference type="Pfam" id="PF00050">
    <property type="entry name" value="Kazal_1"/>
    <property type="match status" value="1"/>
</dbReference>
<dbReference type="AlphaFoldDB" id="A0A8C3TJQ1"/>
<accession>A0A8C3TJQ1</accession>
<dbReference type="InterPro" id="IPR036058">
    <property type="entry name" value="Kazal_dom_sf"/>
</dbReference>
<evidence type="ECO:0000313" key="7">
    <source>
        <dbReference type="Proteomes" id="UP000694403"/>
    </source>
</evidence>
<dbReference type="InterPro" id="IPR009030">
    <property type="entry name" value="Growth_fac_rcpt_cys_sf"/>
</dbReference>
<dbReference type="GO" id="GO:0005520">
    <property type="term" value="F:insulin-like growth factor binding"/>
    <property type="evidence" value="ECO:0007669"/>
    <property type="project" value="InterPro"/>
</dbReference>
<dbReference type="SMART" id="SM00280">
    <property type="entry name" value="KAZAL"/>
    <property type="match status" value="1"/>
</dbReference>
<dbReference type="SUPFAM" id="SSF100895">
    <property type="entry name" value="Kazal-type serine protease inhibitors"/>
    <property type="match status" value="1"/>
</dbReference>
<dbReference type="Gene3D" id="4.10.40.20">
    <property type="match status" value="1"/>
</dbReference>
<dbReference type="GO" id="GO:0009966">
    <property type="term" value="P:regulation of signal transduction"/>
    <property type="evidence" value="ECO:0007669"/>
    <property type="project" value="TreeGrafter"/>
</dbReference>
<keyword evidence="7" id="KW-1185">Reference proteome</keyword>
<dbReference type="GO" id="GO:0001558">
    <property type="term" value="P:regulation of cell growth"/>
    <property type="evidence" value="ECO:0007669"/>
    <property type="project" value="InterPro"/>
</dbReference>
<evidence type="ECO:0000256" key="2">
    <source>
        <dbReference type="ARBA" id="ARBA00022525"/>
    </source>
</evidence>
<dbReference type="InterPro" id="IPR002350">
    <property type="entry name" value="Kazal_dom"/>
</dbReference>
<dbReference type="Proteomes" id="UP000694403">
    <property type="component" value="Unplaced"/>
</dbReference>
<dbReference type="Gene3D" id="3.30.60.30">
    <property type="match status" value="1"/>
</dbReference>
<sequence>MQELRPSPDLPYNTCLARGCEKRMEGQCQCVPQLCPRATACPAGLVCVCDHCGCCLECGNTEGQPCDLDGSGTFYGLCGENLESQLDIQELGYGGIPEPQCMFRSQGAVCGSDHITYQNICEFQEAMREREGRILITSDGPCQPLLPFPLNPLFLGKLPQLVFTSFQFSGQSVSPSASVLGELFPAVDVDLNSLQVPLTDTLEAKVGPSCSSVSGGKFSIQQESEHAGDLRTFQHLVVRYSITPSDPEYATEAAHVEGIQSLFLRSVGGPSFAGVEKSV</sequence>
<reference evidence="6" key="1">
    <citation type="submission" date="2025-08" db="UniProtKB">
        <authorList>
            <consortium name="Ensembl"/>
        </authorList>
    </citation>
    <scope>IDENTIFICATION</scope>
</reference>
<dbReference type="Ensembl" id="ENSCSRT00000030438.1">
    <property type="protein sequence ID" value="ENSCSRP00000029267.1"/>
    <property type="gene ID" value="ENSCSRG00000021444.1"/>
</dbReference>
<evidence type="ECO:0000256" key="4">
    <source>
        <dbReference type="ARBA" id="ARBA00023157"/>
    </source>
</evidence>
<evidence type="ECO:0000313" key="6">
    <source>
        <dbReference type="Ensembl" id="ENSCSRP00000029267.1"/>
    </source>
</evidence>
<evidence type="ECO:0000256" key="3">
    <source>
        <dbReference type="ARBA" id="ARBA00022729"/>
    </source>
</evidence>
<name>A0A8C3TJQ1_CHESE</name>
<dbReference type="PANTHER" id="PTHR14186">
    <property type="entry name" value="INSULIN-LIKE GROWTH FACTOR BINDING PROTEIN-RELATED"/>
    <property type="match status" value="1"/>
</dbReference>
<proteinExistence type="predicted"/>
<dbReference type="GO" id="GO:0005615">
    <property type="term" value="C:extracellular space"/>
    <property type="evidence" value="ECO:0007669"/>
    <property type="project" value="TreeGrafter"/>
</dbReference>
<keyword evidence="2" id="KW-0964">Secreted</keyword>
<reference evidence="6" key="2">
    <citation type="submission" date="2025-09" db="UniProtKB">
        <authorList>
            <consortium name="Ensembl"/>
        </authorList>
    </citation>
    <scope>IDENTIFICATION</scope>
</reference>
<keyword evidence="4" id="KW-1015">Disulfide bond</keyword>
<evidence type="ECO:0000256" key="1">
    <source>
        <dbReference type="ARBA" id="ARBA00004613"/>
    </source>
</evidence>
<evidence type="ECO:0000259" key="5">
    <source>
        <dbReference type="PROSITE" id="PS51465"/>
    </source>
</evidence>
<dbReference type="SUPFAM" id="SSF57184">
    <property type="entry name" value="Growth factor receptor domain"/>
    <property type="match status" value="1"/>
</dbReference>
<feature type="domain" description="Kazal-like" evidence="5">
    <location>
        <begin position="95"/>
        <end position="144"/>
    </location>
</feature>